<dbReference type="InterPro" id="IPR027417">
    <property type="entry name" value="P-loop_NTPase"/>
</dbReference>
<dbReference type="OrthoDB" id="9759819at2"/>
<dbReference type="GO" id="GO:0005524">
    <property type="term" value="F:ATP binding"/>
    <property type="evidence" value="ECO:0007669"/>
    <property type="project" value="InterPro"/>
</dbReference>
<keyword evidence="4" id="KW-1185">Reference proteome</keyword>
<dbReference type="GO" id="GO:0004386">
    <property type="term" value="F:helicase activity"/>
    <property type="evidence" value="ECO:0007669"/>
    <property type="project" value="UniProtKB-KW"/>
</dbReference>
<dbReference type="Proteomes" id="UP000005546">
    <property type="component" value="Unassembled WGS sequence"/>
</dbReference>
<dbReference type="Pfam" id="PF04851">
    <property type="entry name" value="ResIII"/>
    <property type="match status" value="1"/>
</dbReference>
<dbReference type="InterPro" id="IPR001650">
    <property type="entry name" value="Helicase_C-like"/>
</dbReference>
<dbReference type="SMART" id="SM00490">
    <property type="entry name" value="HELICc"/>
    <property type="match status" value="1"/>
</dbReference>
<feature type="domain" description="Helicase ATP-binding" evidence="1">
    <location>
        <begin position="24"/>
        <end position="164"/>
    </location>
</feature>
<sequence>MSKNNLGKELSLRDYQKNIKQRVFDAWRNHASVMVQMPTGTGKTHLLASIIYDLLSAEQDLCVWIIAHRRELVEQIEDTVARYSIRKEDGRVRAMSIQWLSRHWDDIHNTPALIVIDEAHHALAESYKELWTRYPHAKKLGMTATPCRLNRRGFTDLFDTLVMSDSIADFISKGWLSVFDYASIKPDSDDQKLIDNLSKRSWNGDFQIKEMDTVLNKRPTIEKLYESVRHYADGKKGVVYAISIGHARNIASYYSGHGINAVAIDSKTPALQRKQFVEDFKQGRIQVLVNVDVFSEGFDCPDIEFVQMARPTLSLAKYLQQVGRGLRKSKGKEYCMLIDNVGLYRMFGLPSANRNWQTMFEGRLAGKGNAHSIETGYYCAAENLTANDTIRPNDTLELVMTHDRLPDYLTNAKDSLESHLNHKILNAFKDRVYGLYGLKIENKITAPPQYVSVFDTDDGFAAVRFKNWSVGVVNEVGEIKIQLECFRKLKFLKDKLLAATDNRGKMSYIDLRSGKSYKQKPKVLTFGKVQMLEVDGICYSRTKILYKKELNTSLQQVCQHGFCLRFYDFLTTPQCRQVDKEDDTSGYDSVCLLADDYETYYHFCGMLPDGSIIVEDNEGKYYLVKEGEGKQYIAHEKPQTEEETFEVVIPRLKAEAAQRAAQRKSIEKREKIQKRKERLNRIQHAKPFKSGLKWGLKQGDKVIVPPIYRNLQTPVGNYCAFEGNPRLWGIIMLDGKVVVEARYINVEIKENGTARLTIIPGKTKTVKLHGND</sequence>
<dbReference type="InterPro" id="IPR014001">
    <property type="entry name" value="Helicase_ATP-bd"/>
</dbReference>
<dbReference type="PANTHER" id="PTHR47396">
    <property type="entry name" value="TYPE I RESTRICTION ENZYME ECOKI R PROTEIN"/>
    <property type="match status" value="1"/>
</dbReference>
<dbReference type="eggNOG" id="COG1061">
    <property type="taxonomic scope" value="Bacteria"/>
</dbReference>
<evidence type="ECO:0000313" key="4">
    <source>
        <dbReference type="Proteomes" id="UP000005546"/>
    </source>
</evidence>
<dbReference type="AlphaFoldDB" id="F3QW73"/>
<keyword evidence="3" id="KW-0378">Hydrolase</keyword>
<dbReference type="PANTHER" id="PTHR47396:SF1">
    <property type="entry name" value="ATP-DEPENDENT HELICASE IRC3-RELATED"/>
    <property type="match status" value="1"/>
</dbReference>
<dbReference type="GO" id="GO:0016787">
    <property type="term" value="F:hydrolase activity"/>
    <property type="evidence" value="ECO:0007669"/>
    <property type="project" value="InterPro"/>
</dbReference>
<feature type="domain" description="Helicase C-terminal" evidence="2">
    <location>
        <begin position="220"/>
        <end position="367"/>
    </location>
</feature>
<dbReference type="STRING" id="762982.HMPREF9442_02455"/>
<dbReference type="EMBL" id="AFBR01000070">
    <property type="protein sequence ID" value="EGG52179.1"/>
    <property type="molecule type" value="Genomic_DNA"/>
</dbReference>
<dbReference type="RefSeq" id="WP_008628398.1">
    <property type="nucleotide sequence ID" value="NZ_GL883868.1"/>
</dbReference>
<keyword evidence="3" id="KW-0347">Helicase</keyword>
<accession>F3QW73</accession>
<dbReference type="PROSITE" id="PS51194">
    <property type="entry name" value="HELICASE_CTER"/>
    <property type="match status" value="1"/>
</dbReference>
<dbReference type="InterPro" id="IPR050742">
    <property type="entry name" value="Helicase_Restrict-Modif_Enz"/>
</dbReference>
<dbReference type="HOGENOM" id="CLU_020725_0_0_10"/>
<evidence type="ECO:0000259" key="2">
    <source>
        <dbReference type="PROSITE" id="PS51194"/>
    </source>
</evidence>
<evidence type="ECO:0000313" key="3">
    <source>
        <dbReference type="EMBL" id="EGG52179.1"/>
    </source>
</evidence>
<dbReference type="SMART" id="SM00487">
    <property type="entry name" value="DEXDc"/>
    <property type="match status" value="1"/>
</dbReference>
<keyword evidence="3" id="KW-0067">ATP-binding</keyword>
<dbReference type="PROSITE" id="PS51192">
    <property type="entry name" value="HELICASE_ATP_BIND_1"/>
    <property type="match status" value="1"/>
</dbReference>
<dbReference type="GO" id="GO:0003677">
    <property type="term" value="F:DNA binding"/>
    <property type="evidence" value="ECO:0007669"/>
    <property type="project" value="InterPro"/>
</dbReference>
<proteinExistence type="predicted"/>
<evidence type="ECO:0000259" key="1">
    <source>
        <dbReference type="PROSITE" id="PS51192"/>
    </source>
</evidence>
<dbReference type="Pfam" id="PF00271">
    <property type="entry name" value="Helicase_C"/>
    <property type="match status" value="1"/>
</dbReference>
<dbReference type="GO" id="GO:0005829">
    <property type="term" value="C:cytosol"/>
    <property type="evidence" value="ECO:0007669"/>
    <property type="project" value="TreeGrafter"/>
</dbReference>
<dbReference type="InterPro" id="IPR006935">
    <property type="entry name" value="Helicase/UvrB_N"/>
</dbReference>
<keyword evidence="3" id="KW-0547">Nucleotide-binding</keyword>
<gene>
    <name evidence="3" type="ORF">HMPREF9442_02455</name>
</gene>
<comment type="caution">
    <text evidence="3">The sequence shown here is derived from an EMBL/GenBank/DDBJ whole genome shotgun (WGS) entry which is preliminary data.</text>
</comment>
<reference evidence="3 4" key="1">
    <citation type="submission" date="2011-02" db="EMBL/GenBank/DDBJ databases">
        <authorList>
            <person name="Weinstock G."/>
            <person name="Sodergren E."/>
            <person name="Clifton S."/>
            <person name="Fulton L."/>
            <person name="Fulton B."/>
            <person name="Courtney L."/>
            <person name="Fronick C."/>
            <person name="Harrison M."/>
            <person name="Strong C."/>
            <person name="Farmer C."/>
            <person name="Delahaunty K."/>
            <person name="Markovic C."/>
            <person name="Hall O."/>
            <person name="Minx P."/>
            <person name="Tomlinson C."/>
            <person name="Mitreva M."/>
            <person name="Hou S."/>
            <person name="Chen J."/>
            <person name="Wollam A."/>
            <person name="Pepin K.H."/>
            <person name="Johnson M."/>
            <person name="Bhonagiri V."/>
            <person name="Zhang X."/>
            <person name="Suruliraj S."/>
            <person name="Warren W."/>
            <person name="Chinwalla A."/>
            <person name="Mardis E.R."/>
            <person name="Wilson R.K."/>
        </authorList>
    </citation>
    <scope>NUCLEOTIDE SEQUENCE [LARGE SCALE GENOMIC DNA]</scope>
    <source>
        <strain evidence="3 4">YIT 11841</strain>
    </source>
</reference>
<name>F3QW73_9BACT</name>
<organism evidence="3 4">
    <name type="scientific">Paraprevotella xylaniphila YIT 11841</name>
    <dbReference type="NCBI Taxonomy" id="762982"/>
    <lineage>
        <taxon>Bacteria</taxon>
        <taxon>Pseudomonadati</taxon>
        <taxon>Bacteroidota</taxon>
        <taxon>Bacteroidia</taxon>
        <taxon>Bacteroidales</taxon>
        <taxon>Prevotellaceae</taxon>
        <taxon>Paraprevotella</taxon>
    </lineage>
</organism>
<protein>
    <submittedName>
        <fullName evidence="3">Helicase protein</fullName>
    </submittedName>
</protein>
<dbReference type="Gene3D" id="3.40.50.300">
    <property type="entry name" value="P-loop containing nucleotide triphosphate hydrolases"/>
    <property type="match status" value="2"/>
</dbReference>
<dbReference type="SUPFAM" id="SSF52540">
    <property type="entry name" value="P-loop containing nucleoside triphosphate hydrolases"/>
    <property type="match status" value="1"/>
</dbReference>